<reference evidence="9" key="1">
    <citation type="submission" date="2019-05" db="EMBL/GenBank/DDBJ databases">
        <title>Complete genome sequencing of Absiella argi strain JCM 30884.</title>
        <authorList>
            <person name="Sakamoto M."/>
            <person name="Murakami T."/>
            <person name="Mori H."/>
        </authorList>
    </citation>
    <scope>NUCLEOTIDE SEQUENCE [LARGE SCALE GENOMIC DNA]</scope>
    <source>
        <strain evidence="9">JCM 30884</strain>
    </source>
</reference>
<evidence type="ECO:0000313" key="9">
    <source>
        <dbReference type="Proteomes" id="UP000464754"/>
    </source>
</evidence>
<keyword evidence="5 7" id="KW-1133">Transmembrane helix</keyword>
<dbReference type="Gene3D" id="1.10.3860.10">
    <property type="entry name" value="Sodium:dicarboxylate symporter"/>
    <property type="match status" value="1"/>
</dbReference>
<organism evidence="8 9">
    <name type="scientific">Amedibacterium intestinale</name>
    <dbReference type="NCBI Taxonomy" id="2583452"/>
    <lineage>
        <taxon>Bacteria</taxon>
        <taxon>Bacillati</taxon>
        <taxon>Bacillota</taxon>
        <taxon>Erysipelotrichia</taxon>
        <taxon>Erysipelotrichales</taxon>
        <taxon>Erysipelotrichaceae</taxon>
        <taxon>Amedibacterium</taxon>
    </lineage>
</organism>
<comment type="subcellular location">
    <subcellularLocation>
        <location evidence="1">Cell membrane</location>
        <topology evidence="1">Multi-pass membrane protein</topology>
    </subcellularLocation>
</comment>
<keyword evidence="6 7" id="KW-0472">Membrane</keyword>
<accession>A0A6N4TKI5</accession>
<dbReference type="PRINTS" id="PR00173">
    <property type="entry name" value="EDTRNSPORT"/>
</dbReference>
<dbReference type="Pfam" id="PF00375">
    <property type="entry name" value="SDF"/>
    <property type="match status" value="1"/>
</dbReference>
<dbReference type="GO" id="GO:0015293">
    <property type="term" value="F:symporter activity"/>
    <property type="evidence" value="ECO:0007669"/>
    <property type="project" value="UniProtKB-KW"/>
</dbReference>
<dbReference type="GO" id="GO:0005886">
    <property type="term" value="C:plasma membrane"/>
    <property type="evidence" value="ECO:0007669"/>
    <property type="project" value="UniProtKB-SubCell"/>
</dbReference>
<dbReference type="Proteomes" id="UP000464754">
    <property type="component" value="Chromosome"/>
</dbReference>
<evidence type="ECO:0000256" key="7">
    <source>
        <dbReference type="SAM" id="Phobius"/>
    </source>
</evidence>
<evidence type="ECO:0000256" key="5">
    <source>
        <dbReference type="ARBA" id="ARBA00022989"/>
    </source>
</evidence>
<evidence type="ECO:0000256" key="4">
    <source>
        <dbReference type="ARBA" id="ARBA00022692"/>
    </source>
</evidence>
<gene>
    <name evidence="8" type="ORF">Aargi30884_19070</name>
</gene>
<evidence type="ECO:0000256" key="6">
    <source>
        <dbReference type="ARBA" id="ARBA00023136"/>
    </source>
</evidence>
<keyword evidence="4 7" id="KW-0812">Transmembrane</keyword>
<sequence>MNTNTSSNKLALKMAIALVCGLVAGFSCIVLREQLISSGNQEIWNTINNLLFQDITAQGAENAIGIFYIVGQLFVNALQLIIVPMVFVSITLAISAITDTKKFGRISSRTIFTFLKTTIFALIWAGIVGTLVYQSGAFQSVQAEGIAIQEGTTGSNPLTIILNIIPNNLISAFTQNGNVLAIVFLAVCIGLAMNQLKDKTEILSKLFREVDKIISLCLSFIITKFAPIAIFALLTRTFAIYGIEYLLPALAYLLCVFFALFAYLLIGFPLYILIMAKVNPKPFIKKTAKVALFGFSTSSSAATLPLNKKTCVEELGVHKDIASFTLPLGMTINMDGTAIMQVIAALFVAISAGYDVTFTSMAIIAILALISSIGTPAAPGAGAVILFTILTGMGYTNDAALLAYSLILAINRPIEMLVTSLNVIGDASTSVIVAKKENMLDQDVYNS</sequence>
<dbReference type="RefSeq" id="WP_118277937.1">
    <property type="nucleotide sequence ID" value="NZ_AP019695.1"/>
</dbReference>
<keyword evidence="2" id="KW-0813">Transport</keyword>
<dbReference type="PANTHER" id="PTHR42865:SF7">
    <property type="entry name" value="PROTON_GLUTAMATE-ASPARTATE SYMPORTER"/>
    <property type="match status" value="1"/>
</dbReference>
<dbReference type="KEGG" id="aarg:Aargi30884_19070"/>
<name>A0A6N4TKI5_9FIRM</name>
<dbReference type="SUPFAM" id="SSF118215">
    <property type="entry name" value="Proton glutamate symport protein"/>
    <property type="match status" value="1"/>
</dbReference>
<keyword evidence="9" id="KW-1185">Reference proteome</keyword>
<evidence type="ECO:0000256" key="3">
    <source>
        <dbReference type="ARBA" id="ARBA00022475"/>
    </source>
</evidence>
<evidence type="ECO:0000256" key="2">
    <source>
        <dbReference type="ARBA" id="ARBA00022448"/>
    </source>
</evidence>
<protein>
    <submittedName>
        <fullName evidence="8">Sodium:dicarboxylate symporter</fullName>
    </submittedName>
</protein>
<feature type="transmembrane region" description="Helical" evidence="7">
    <location>
        <begin position="213"/>
        <end position="243"/>
    </location>
</feature>
<dbReference type="InterPro" id="IPR036458">
    <property type="entry name" value="Na:dicarbo_symporter_sf"/>
</dbReference>
<feature type="transmembrane region" description="Helical" evidence="7">
    <location>
        <begin position="77"/>
        <end position="98"/>
    </location>
</feature>
<feature type="transmembrane region" description="Helical" evidence="7">
    <location>
        <begin position="249"/>
        <end position="276"/>
    </location>
</feature>
<dbReference type="EMBL" id="AP019695">
    <property type="protein sequence ID" value="BBK23004.1"/>
    <property type="molecule type" value="Genomic_DNA"/>
</dbReference>
<feature type="transmembrane region" description="Helical" evidence="7">
    <location>
        <begin position="110"/>
        <end position="133"/>
    </location>
</feature>
<feature type="transmembrane region" description="Helical" evidence="7">
    <location>
        <begin position="342"/>
        <end position="370"/>
    </location>
</feature>
<proteinExistence type="predicted"/>
<dbReference type="PANTHER" id="PTHR42865">
    <property type="entry name" value="PROTON/GLUTAMATE-ASPARTATE SYMPORTER"/>
    <property type="match status" value="1"/>
</dbReference>
<dbReference type="AlphaFoldDB" id="A0A6N4TKI5"/>
<evidence type="ECO:0000256" key="1">
    <source>
        <dbReference type="ARBA" id="ARBA00004651"/>
    </source>
</evidence>
<dbReference type="InterPro" id="IPR001991">
    <property type="entry name" value="Na-dicarboxylate_symporter"/>
</dbReference>
<evidence type="ECO:0000313" key="8">
    <source>
        <dbReference type="EMBL" id="BBK23004.1"/>
    </source>
</evidence>
<keyword evidence="3" id="KW-1003">Cell membrane</keyword>
<feature type="transmembrane region" description="Helical" evidence="7">
    <location>
        <begin position="172"/>
        <end position="192"/>
    </location>
</feature>